<dbReference type="OrthoDB" id="5386823at2759"/>
<dbReference type="AlphaFoldDB" id="A0A9P4JH67"/>
<evidence type="ECO:0000256" key="1">
    <source>
        <dbReference type="SAM" id="MobiDB-lite"/>
    </source>
</evidence>
<feature type="compositionally biased region" description="Low complexity" evidence="1">
    <location>
        <begin position="49"/>
        <end position="64"/>
    </location>
</feature>
<comment type="caution">
    <text evidence="2">The sequence shown here is derived from an EMBL/GenBank/DDBJ whole genome shotgun (WGS) entry which is preliminary data.</text>
</comment>
<proteinExistence type="predicted"/>
<feature type="region of interest" description="Disordered" evidence="1">
    <location>
        <begin position="1"/>
        <end position="108"/>
    </location>
</feature>
<protein>
    <submittedName>
        <fullName evidence="2">Uncharacterized protein</fullName>
    </submittedName>
</protein>
<sequence>MSSNLMDTSPGGETPQYESINTTLKPHAKESGQLGATQIPTKSPTHLGSNNPYNPENPNAPSAEQVTGQTTGSKGEAGAAEDEDEDAVKQRRVQGYGGETDMRRDVGA</sequence>
<feature type="compositionally biased region" description="Polar residues" evidence="1">
    <location>
        <begin position="34"/>
        <end position="48"/>
    </location>
</feature>
<dbReference type="Proteomes" id="UP000799536">
    <property type="component" value="Unassembled WGS sequence"/>
</dbReference>
<reference evidence="2" key="1">
    <citation type="journal article" date="2020" name="Stud. Mycol.">
        <title>101 Dothideomycetes genomes: a test case for predicting lifestyles and emergence of pathogens.</title>
        <authorList>
            <person name="Haridas S."/>
            <person name="Albert R."/>
            <person name="Binder M."/>
            <person name="Bloem J."/>
            <person name="Labutti K."/>
            <person name="Salamov A."/>
            <person name="Andreopoulos B."/>
            <person name="Baker S."/>
            <person name="Barry K."/>
            <person name="Bills G."/>
            <person name="Bluhm B."/>
            <person name="Cannon C."/>
            <person name="Castanera R."/>
            <person name="Culley D."/>
            <person name="Daum C."/>
            <person name="Ezra D."/>
            <person name="Gonzalez J."/>
            <person name="Henrissat B."/>
            <person name="Kuo A."/>
            <person name="Liang C."/>
            <person name="Lipzen A."/>
            <person name="Lutzoni F."/>
            <person name="Magnuson J."/>
            <person name="Mondo S."/>
            <person name="Nolan M."/>
            <person name="Ohm R."/>
            <person name="Pangilinan J."/>
            <person name="Park H.-J."/>
            <person name="Ramirez L."/>
            <person name="Alfaro M."/>
            <person name="Sun H."/>
            <person name="Tritt A."/>
            <person name="Yoshinaga Y."/>
            <person name="Zwiers L.-H."/>
            <person name="Turgeon B."/>
            <person name="Goodwin S."/>
            <person name="Spatafora J."/>
            <person name="Crous P."/>
            <person name="Grigoriev I."/>
        </authorList>
    </citation>
    <scope>NUCLEOTIDE SEQUENCE</scope>
    <source>
        <strain evidence="2">ATCC 74209</strain>
    </source>
</reference>
<evidence type="ECO:0000313" key="3">
    <source>
        <dbReference type="Proteomes" id="UP000799536"/>
    </source>
</evidence>
<accession>A0A9P4JH67</accession>
<evidence type="ECO:0000313" key="2">
    <source>
        <dbReference type="EMBL" id="KAF2199353.1"/>
    </source>
</evidence>
<keyword evidence="3" id="KW-1185">Reference proteome</keyword>
<dbReference type="EMBL" id="ML994081">
    <property type="protein sequence ID" value="KAF2199353.1"/>
    <property type="molecule type" value="Genomic_DNA"/>
</dbReference>
<organism evidence="2 3">
    <name type="scientific">Delitschia confertaspora ATCC 74209</name>
    <dbReference type="NCBI Taxonomy" id="1513339"/>
    <lineage>
        <taxon>Eukaryota</taxon>
        <taxon>Fungi</taxon>
        <taxon>Dikarya</taxon>
        <taxon>Ascomycota</taxon>
        <taxon>Pezizomycotina</taxon>
        <taxon>Dothideomycetes</taxon>
        <taxon>Pleosporomycetidae</taxon>
        <taxon>Pleosporales</taxon>
        <taxon>Delitschiaceae</taxon>
        <taxon>Delitschia</taxon>
    </lineage>
</organism>
<gene>
    <name evidence="2" type="ORF">GQ43DRAFT_464896</name>
</gene>
<name>A0A9P4JH67_9PLEO</name>